<evidence type="ECO:0000256" key="1">
    <source>
        <dbReference type="SAM" id="MobiDB-lite"/>
    </source>
</evidence>
<proteinExistence type="predicted"/>
<dbReference type="EMBL" id="CAACVS010000098">
    <property type="protein sequence ID" value="VEU36651.1"/>
    <property type="molecule type" value="Genomic_DNA"/>
</dbReference>
<keyword evidence="3" id="KW-1185">Reference proteome</keyword>
<feature type="region of interest" description="Disordered" evidence="1">
    <location>
        <begin position="32"/>
        <end position="62"/>
    </location>
</feature>
<gene>
    <name evidence="2" type="ORF">PSNMU_V1.4_AUG-EV-PASAV3_0034190</name>
</gene>
<reference evidence="2 3" key="1">
    <citation type="submission" date="2019-01" db="EMBL/GenBank/DDBJ databases">
        <authorList>
            <person name="Ferrante I. M."/>
        </authorList>
    </citation>
    <scope>NUCLEOTIDE SEQUENCE [LARGE SCALE GENOMIC DNA]</scope>
    <source>
        <strain evidence="2 3">B856</strain>
    </source>
</reference>
<dbReference type="Proteomes" id="UP000291116">
    <property type="component" value="Unassembled WGS sequence"/>
</dbReference>
<evidence type="ECO:0000313" key="3">
    <source>
        <dbReference type="Proteomes" id="UP000291116"/>
    </source>
</evidence>
<feature type="compositionally biased region" description="Low complexity" evidence="1">
    <location>
        <begin position="51"/>
        <end position="62"/>
    </location>
</feature>
<protein>
    <submittedName>
        <fullName evidence="2">Uncharacterized protein</fullName>
    </submittedName>
</protein>
<accession>A0A448Z3M5</accession>
<dbReference type="OrthoDB" id="43456at2759"/>
<name>A0A448Z3M5_9STRA</name>
<evidence type="ECO:0000313" key="2">
    <source>
        <dbReference type="EMBL" id="VEU36651.1"/>
    </source>
</evidence>
<dbReference type="AlphaFoldDB" id="A0A448Z3M5"/>
<dbReference type="PROSITE" id="PS51257">
    <property type="entry name" value="PROKAR_LIPOPROTEIN"/>
    <property type="match status" value="1"/>
</dbReference>
<organism evidence="2 3">
    <name type="scientific">Pseudo-nitzschia multistriata</name>
    <dbReference type="NCBI Taxonomy" id="183589"/>
    <lineage>
        <taxon>Eukaryota</taxon>
        <taxon>Sar</taxon>
        <taxon>Stramenopiles</taxon>
        <taxon>Ochrophyta</taxon>
        <taxon>Bacillariophyta</taxon>
        <taxon>Bacillariophyceae</taxon>
        <taxon>Bacillariophycidae</taxon>
        <taxon>Bacillariales</taxon>
        <taxon>Bacillariaceae</taxon>
        <taxon>Pseudo-nitzschia</taxon>
    </lineage>
</organism>
<sequence length="123" mass="12833">MATRMASSTVAAASCGGAHTAHTAHSLLPHAASAAAGQLVQPHQHQHRGKASSPASAASARAHQVPNRFTVAFAEMKRVCPASISSYAACVLEAEGSSSAIERGSCSEEFRRVKDCFRKVRGF</sequence>